<reference evidence="1" key="1">
    <citation type="thesis" date="2020" institute="ProQuest LLC" country="789 East Eisenhower Parkway, Ann Arbor, MI, USA">
        <title>Comparative Genomics and Chromosome Evolution.</title>
        <authorList>
            <person name="Mudd A.B."/>
        </authorList>
    </citation>
    <scope>NUCLEOTIDE SEQUENCE</scope>
    <source>
        <strain evidence="1">237g6f4</strain>
        <tissue evidence="1">Blood</tissue>
    </source>
</reference>
<gene>
    <name evidence="1" type="ORF">GDO81_025173</name>
</gene>
<dbReference type="EMBL" id="WNYA01034588">
    <property type="protein sequence ID" value="KAG8537044.1"/>
    <property type="molecule type" value="Genomic_DNA"/>
</dbReference>
<organism evidence="1 2">
    <name type="scientific">Engystomops pustulosus</name>
    <name type="common">Tungara frog</name>
    <name type="synonym">Physalaemus pustulosus</name>
    <dbReference type="NCBI Taxonomy" id="76066"/>
    <lineage>
        <taxon>Eukaryota</taxon>
        <taxon>Metazoa</taxon>
        <taxon>Chordata</taxon>
        <taxon>Craniata</taxon>
        <taxon>Vertebrata</taxon>
        <taxon>Euteleostomi</taxon>
        <taxon>Amphibia</taxon>
        <taxon>Batrachia</taxon>
        <taxon>Anura</taxon>
        <taxon>Neobatrachia</taxon>
        <taxon>Hyloidea</taxon>
        <taxon>Leptodactylidae</taxon>
        <taxon>Leiuperinae</taxon>
        <taxon>Engystomops</taxon>
    </lineage>
</organism>
<evidence type="ECO:0000313" key="2">
    <source>
        <dbReference type="Proteomes" id="UP000824782"/>
    </source>
</evidence>
<dbReference type="SUPFAM" id="SSF53098">
    <property type="entry name" value="Ribonuclease H-like"/>
    <property type="match status" value="1"/>
</dbReference>
<dbReference type="AlphaFoldDB" id="A0AAV6YP65"/>
<evidence type="ECO:0000313" key="1">
    <source>
        <dbReference type="EMBL" id="KAG8537044.1"/>
    </source>
</evidence>
<sequence>MALREVLQLVEGKRANIYTQGIVLGSKHDYEPIWKARDFLTSAGTPFKHGKLGKELTDALLLPQEVRIVKLKAHTIW</sequence>
<dbReference type="InterPro" id="IPR012337">
    <property type="entry name" value="RNaseH-like_sf"/>
</dbReference>
<comment type="caution">
    <text evidence="1">The sequence shown here is derived from an EMBL/GenBank/DDBJ whole genome shotgun (WGS) entry which is preliminary data.</text>
</comment>
<keyword evidence="2" id="KW-1185">Reference proteome</keyword>
<protein>
    <submittedName>
        <fullName evidence="1">Uncharacterized protein</fullName>
    </submittedName>
</protein>
<accession>A0AAV6YP65</accession>
<dbReference type="GO" id="GO:0003676">
    <property type="term" value="F:nucleic acid binding"/>
    <property type="evidence" value="ECO:0007669"/>
    <property type="project" value="InterPro"/>
</dbReference>
<dbReference type="Gene3D" id="3.30.420.10">
    <property type="entry name" value="Ribonuclease H-like superfamily/Ribonuclease H"/>
    <property type="match status" value="1"/>
</dbReference>
<proteinExistence type="predicted"/>
<dbReference type="Proteomes" id="UP000824782">
    <property type="component" value="Unassembled WGS sequence"/>
</dbReference>
<name>A0AAV6YP65_ENGPU</name>
<dbReference type="InterPro" id="IPR036397">
    <property type="entry name" value="RNaseH_sf"/>
</dbReference>